<evidence type="ECO:0000313" key="1">
    <source>
        <dbReference type="EMBL" id="NUU01982.1"/>
    </source>
</evidence>
<dbReference type="EMBL" id="NJGU01000006">
    <property type="protein sequence ID" value="OWY28890.1"/>
    <property type="molecule type" value="Genomic_DNA"/>
</dbReference>
<gene>
    <name evidence="2" type="ORF">CEJ42_13060</name>
    <name evidence="1" type="ORF">HNO84_10255</name>
</gene>
<evidence type="ECO:0000313" key="2">
    <source>
        <dbReference type="EMBL" id="OWY28890.1"/>
    </source>
</evidence>
<proteinExistence type="predicted"/>
<evidence type="ECO:0000313" key="3">
    <source>
        <dbReference type="Proteomes" id="UP000197596"/>
    </source>
</evidence>
<dbReference type="Proteomes" id="UP000197596">
    <property type="component" value="Unassembled WGS sequence"/>
</dbReference>
<sequence>MSKKKINEDEYIHEMNRRLRDHRDYVGGMEFLPHPPGAAGESILGIAWAGIVFHQAYREVLESMERDFELEHIRRRF</sequence>
<organism evidence="2 3">
    <name type="scientific">Herbaspirillum robiniae</name>
    <dbReference type="NCBI Taxonomy" id="2014887"/>
    <lineage>
        <taxon>Bacteria</taxon>
        <taxon>Pseudomonadati</taxon>
        <taxon>Pseudomonadota</taxon>
        <taxon>Betaproteobacteria</taxon>
        <taxon>Burkholderiales</taxon>
        <taxon>Oxalobacteraceae</taxon>
        <taxon>Herbaspirillum</taxon>
    </lineage>
</organism>
<dbReference type="RefSeq" id="WP_079218680.1">
    <property type="nucleotide sequence ID" value="NZ_CP018845.1"/>
</dbReference>
<protein>
    <submittedName>
        <fullName evidence="2">Uncharacterized protein</fullName>
    </submittedName>
</protein>
<reference evidence="2 3" key="1">
    <citation type="submission" date="2017-06" db="EMBL/GenBank/DDBJ databases">
        <title>Herbaspirillum phytohormonus sp. nov., isolated from the root nodule of Robinia pseudoacacia in lead-zinc mine.</title>
        <authorList>
            <person name="Fan M."/>
            <person name="Lin Y."/>
        </authorList>
    </citation>
    <scope>NUCLEOTIDE SEQUENCE [LARGE SCALE GENOMIC DNA]</scope>
    <source>
        <strain evidence="2 3">HZ10</strain>
    </source>
</reference>
<dbReference type="Proteomes" id="UP000536746">
    <property type="component" value="Unassembled WGS sequence"/>
</dbReference>
<evidence type="ECO:0000313" key="4">
    <source>
        <dbReference type="Proteomes" id="UP000536746"/>
    </source>
</evidence>
<accession>A0A246WRB9</accession>
<dbReference type="AlphaFoldDB" id="A0A246WRB9"/>
<dbReference type="OrthoDB" id="8966486at2"/>
<dbReference type="EMBL" id="JABFMT010000008">
    <property type="protein sequence ID" value="NUU01982.1"/>
    <property type="molecule type" value="Genomic_DNA"/>
</dbReference>
<comment type="caution">
    <text evidence="2">The sequence shown here is derived from an EMBL/GenBank/DDBJ whole genome shotgun (WGS) entry which is preliminary data.</text>
</comment>
<keyword evidence="4" id="KW-1185">Reference proteome</keyword>
<reference evidence="1 4" key="2">
    <citation type="journal article" date="2020" name="Front. Plant Sci.">
        <title>Isolation of Rhizosphere Bacteria That Improve Quality and Water Stress Tolerance in Greenhouse Ornamentals.</title>
        <authorList>
            <person name="Nordstedt N.P."/>
            <person name="Jones M.L."/>
        </authorList>
    </citation>
    <scope>NUCLEOTIDE SEQUENCE [LARGE SCALE GENOMIC DNA]</scope>
    <source>
        <strain evidence="1 4">C6C2</strain>
    </source>
</reference>
<name>A0A246WRB9_9BURK</name>